<feature type="domain" description="Heparinase II N-terminal" evidence="13">
    <location>
        <begin position="87"/>
        <end position="245"/>
    </location>
</feature>
<evidence type="ECO:0000313" key="15">
    <source>
        <dbReference type="Proteomes" id="UP001162734"/>
    </source>
</evidence>
<dbReference type="RefSeq" id="WP_248341587.1">
    <property type="nucleotide sequence ID" value="NZ_AP025592.1"/>
</dbReference>
<evidence type="ECO:0000256" key="1">
    <source>
        <dbReference type="ARBA" id="ARBA00004141"/>
    </source>
</evidence>
<evidence type="ECO:0000256" key="2">
    <source>
        <dbReference type="ARBA" id="ARBA00004196"/>
    </source>
</evidence>
<dbReference type="PANTHER" id="PTHR15532:SF5">
    <property type="entry name" value="SULFOTRANSFERASE DOMAIN-CONTAINING PROTEIN"/>
    <property type="match status" value="1"/>
</dbReference>
<keyword evidence="4 11" id="KW-0732">Signal</keyword>
<feature type="domain" description="Heparinase II/III-like C-terminal" evidence="12">
    <location>
        <begin position="370"/>
        <end position="561"/>
    </location>
</feature>
<feature type="region of interest" description="Disordered" evidence="9">
    <location>
        <begin position="784"/>
        <end position="807"/>
    </location>
</feature>
<comment type="subcellular location">
    <subcellularLocation>
        <location evidence="2">Cell envelope</location>
    </subcellularLocation>
    <subcellularLocation>
        <location evidence="1">Membrane</location>
        <topology evidence="1">Multi-pass membrane protein</topology>
    </subcellularLocation>
</comment>
<evidence type="ECO:0000256" key="3">
    <source>
        <dbReference type="ARBA" id="ARBA00022692"/>
    </source>
</evidence>
<dbReference type="Pfam" id="PF07940">
    <property type="entry name" value="Hepar_II_III_C"/>
    <property type="match status" value="1"/>
</dbReference>
<dbReference type="Proteomes" id="UP001162734">
    <property type="component" value="Chromosome"/>
</dbReference>
<feature type="transmembrane region" description="Helical" evidence="10">
    <location>
        <begin position="813"/>
        <end position="830"/>
    </location>
</feature>
<dbReference type="InterPro" id="IPR017756">
    <property type="entry name" value="TM_Gly-Cys-Arg_CS"/>
</dbReference>
<evidence type="ECO:0000256" key="7">
    <source>
        <dbReference type="ARBA" id="ARBA00023180"/>
    </source>
</evidence>
<dbReference type="InterPro" id="IPR008929">
    <property type="entry name" value="Chondroitin_lyas"/>
</dbReference>
<evidence type="ECO:0000256" key="6">
    <source>
        <dbReference type="ARBA" id="ARBA00023136"/>
    </source>
</evidence>
<keyword evidence="7" id="KW-0325">Glycoprotein</keyword>
<evidence type="ECO:0000313" key="14">
    <source>
        <dbReference type="EMBL" id="BDG09427.1"/>
    </source>
</evidence>
<feature type="compositionally biased region" description="Low complexity" evidence="9">
    <location>
        <begin position="784"/>
        <end position="805"/>
    </location>
</feature>
<dbReference type="NCBIfam" id="TIGR03382">
    <property type="entry name" value="GC_trans_RRR"/>
    <property type="match status" value="1"/>
</dbReference>
<dbReference type="EMBL" id="AP025592">
    <property type="protein sequence ID" value="BDG09427.1"/>
    <property type="molecule type" value="Genomic_DNA"/>
</dbReference>
<evidence type="ECO:0000259" key="12">
    <source>
        <dbReference type="Pfam" id="PF07940"/>
    </source>
</evidence>
<evidence type="ECO:0000256" key="11">
    <source>
        <dbReference type="SAM" id="SignalP"/>
    </source>
</evidence>
<sequence>MDLKRTCLLLALVAAPLSALGADHPHLFFSGGDVGGLQARASGTHKALADNLTSATSQFFGTRISSSGVATWPDGHTLSIGDMRDVGNSLVVFAFDWQLTQDPQALALAKGWLTTVASWGNYDLDGTHDLVQAHLLAGTAVAYDLLYGQLSAAEQSSVRSALVNNAAALMAAGKGGIWWEGQPLQNHDWINHAAIGLAGLAIDGEPGADQSGAFVDYAAQNAKQIQAAVAGITDGTWHEGFSYLSYGYQWHLPFVDALKRAGKGDLTDLAVLKGEGAARAYAQIPETPWTYVLSNGDFSSFMPDEGLLPLRFAASRYGDGVAQAAADRWAQGAKRTTYAPEINQAVFEFLYWDPSVKAADLSTQPLDWYGADSGSVIFRSGFDQGATLFALKCGTFGGRTAWQRAANGDLSLGGLNFSHDHADDCGFYLYGNGNWLAPEAEGYYIGHADSPGPAANATAFHNSLLIDGQGQLGEGVRANGDDASRYGWFGQREGKIAFHGSSAHFAYATADGSKLYDPAKGLTRWDRHALFLDRKYVILRDVVEASSAHDFGWLSHFTTYAGQDGSWIHGAGENGQDLGVAVVAPAGASMSFDTQSPVHGNNFDKSGNFAAATVHSGSTSAATFLTALVPTANGAWGSRPQVVALDPGHADAGLTLTAGDLKAVAIFANDGGSTQEAGGFKLAGRAGVVEYQGGALNRVALIDGQTLSDGQRALVDQSGGAGKAAMIEAEGLSSGTVTVTGEQLATATFYAPQASKVLWYGKEIPFQRQGDLVKVQFDPPLQGAGSAGSTAGAATAGAGADATAGKSGGGCSAGGSGLLSAIPIFVAGWLRRRRKAKKAAERAAREREDQERRAA</sequence>
<name>A0ABN6NBV5_9BACT</name>
<evidence type="ECO:0000256" key="8">
    <source>
        <dbReference type="ARBA" id="ARBA00023235"/>
    </source>
</evidence>
<dbReference type="InterPro" id="IPR012480">
    <property type="entry name" value="Hepar_II_III_C"/>
</dbReference>
<keyword evidence="15" id="KW-1185">Reference proteome</keyword>
<dbReference type="InterPro" id="IPR032518">
    <property type="entry name" value="HepII_N"/>
</dbReference>
<organism evidence="14 15">
    <name type="scientific">Anaeromyxobacter paludicola</name>
    <dbReference type="NCBI Taxonomy" id="2918171"/>
    <lineage>
        <taxon>Bacteria</taxon>
        <taxon>Pseudomonadati</taxon>
        <taxon>Myxococcota</taxon>
        <taxon>Myxococcia</taxon>
        <taxon>Myxococcales</taxon>
        <taxon>Cystobacterineae</taxon>
        <taxon>Anaeromyxobacteraceae</taxon>
        <taxon>Anaeromyxobacter</taxon>
    </lineage>
</organism>
<dbReference type="SUPFAM" id="SSF48230">
    <property type="entry name" value="Chondroitin AC/alginate lyase"/>
    <property type="match status" value="1"/>
</dbReference>
<dbReference type="InterPro" id="IPR052447">
    <property type="entry name" value="Dermatan-Sulfate_Isomerase"/>
</dbReference>
<feature type="chain" id="PRO_5045274593" description="Heparinase II/III-like protein" evidence="11">
    <location>
        <begin position="22"/>
        <end position="855"/>
    </location>
</feature>
<evidence type="ECO:0000256" key="10">
    <source>
        <dbReference type="SAM" id="Phobius"/>
    </source>
</evidence>
<feature type="signal peptide" evidence="11">
    <location>
        <begin position="1"/>
        <end position="21"/>
    </location>
</feature>
<feature type="compositionally biased region" description="Basic and acidic residues" evidence="9">
    <location>
        <begin position="838"/>
        <end position="855"/>
    </location>
</feature>
<evidence type="ECO:0000256" key="5">
    <source>
        <dbReference type="ARBA" id="ARBA00022989"/>
    </source>
</evidence>
<evidence type="ECO:0008006" key="16">
    <source>
        <dbReference type="Google" id="ProtNLM"/>
    </source>
</evidence>
<accession>A0ABN6NBV5</accession>
<dbReference type="PANTHER" id="PTHR15532">
    <property type="match status" value="1"/>
</dbReference>
<keyword evidence="3 10" id="KW-0812">Transmembrane</keyword>
<feature type="region of interest" description="Disordered" evidence="9">
    <location>
        <begin position="836"/>
        <end position="855"/>
    </location>
</feature>
<evidence type="ECO:0000256" key="9">
    <source>
        <dbReference type="SAM" id="MobiDB-lite"/>
    </source>
</evidence>
<gene>
    <name evidence="14" type="ORF">AMPC_25400</name>
</gene>
<evidence type="ECO:0000259" key="13">
    <source>
        <dbReference type="Pfam" id="PF16332"/>
    </source>
</evidence>
<protein>
    <recommendedName>
        <fullName evidence="16">Heparinase II/III-like protein</fullName>
    </recommendedName>
</protein>
<dbReference type="Gene3D" id="2.70.98.70">
    <property type="match status" value="1"/>
</dbReference>
<keyword evidence="8" id="KW-0413">Isomerase</keyword>
<reference evidence="15" key="1">
    <citation type="journal article" date="2022" name="Int. J. Syst. Evol. Microbiol.">
        <title>Anaeromyxobacter oryzae sp. nov., Anaeromyxobacter diazotrophicus sp. nov. and Anaeromyxobacter paludicola sp. nov., isolated from paddy soils.</title>
        <authorList>
            <person name="Itoh H."/>
            <person name="Xu Z."/>
            <person name="Mise K."/>
            <person name="Masuda Y."/>
            <person name="Ushijima N."/>
            <person name="Hayakawa C."/>
            <person name="Shiratori Y."/>
            <person name="Senoo K."/>
        </authorList>
    </citation>
    <scope>NUCLEOTIDE SEQUENCE [LARGE SCALE GENOMIC DNA]</scope>
    <source>
        <strain evidence="15">Red630</strain>
    </source>
</reference>
<dbReference type="Gene3D" id="1.50.10.100">
    <property type="entry name" value="Chondroitin AC/alginate lyase"/>
    <property type="match status" value="1"/>
</dbReference>
<keyword evidence="5 10" id="KW-1133">Transmembrane helix</keyword>
<dbReference type="Pfam" id="PF16332">
    <property type="entry name" value="DUF4962"/>
    <property type="match status" value="1"/>
</dbReference>
<keyword evidence="6 10" id="KW-0472">Membrane</keyword>
<evidence type="ECO:0000256" key="4">
    <source>
        <dbReference type="ARBA" id="ARBA00022729"/>
    </source>
</evidence>
<proteinExistence type="predicted"/>